<keyword evidence="3" id="KW-1185">Reference proteome</keyword>
<sequence>MPHLDRDSFIALLDRLGDADDAAVLAAARAIDARVREAGLDWNDLLAPPPTAVVEEPEPEVGEAPPEKGGEPDAEECAHDLVLIDALLARPTLSPEMRVELQEMRGQITDGNHTRLDSRYLRGLHARLGAGAPAA</sequence>
<gene>
    <name evidence="2" type="ORF">HND93_24615</name>
</gene>
<dbReference type="EMBL" id="JABFDB010000022">
    <property type="protein sequence ID" value="NYZ22902.1"/>
    <property type="molecule type" value="Genomic_DNA"/>
</dbReference>
<organism evidence="2 3">
    <name type="scientific">Azospirillum oleiclasticum</name>
    <dbReference type="NCBI Taxonomy" id="2735135"/>
    <lineage>
        <taxon>Bacteria</taxon>
        <taxon>Pseudomonadati</taxon>
        <taxon>Pseudomonadota</taxon>
        <taxon>Alphaproteobacteria</taxon>
        <taxon>Rhodospirillales</taxon>
        <taxon>Azospirillaceae</taxon>
        <taxon>Azospirillum</taxon>
    </lineage>
</organism>
<feature type="region of interest" description="Disordered" evidence="1">
    <location>
        <begin position="45"/>
        <end position="74"/>
    </location>
</feature>
<feature type="compositionally biased region" description="Basic and acidic residues" evidence="1">
    <location>
        <begin position="65"/>
        <end position="74"/>
    </location>
</feature>
<protein>
    <recommendedName>
        <fullName evidence="4">DUF3597 domain-containing protein</fullName>
    </recommendedName>
</protein>
<evidence type="ECO:0000313" key="2">
    <source>
        <dbReference type="EMBL" id="NYZ22902.1"/>
    </source>
</evidence>
<comment type="caution">
    <text evidence="2">The sequence shown here is derived from an EMBL/GenBank/DDBJ whole genome shotgun (WGS) entry which is preliminary data.</text>
</comment>
<evidence type="ECO:0000256" key="1">
    <source>
        <dbReference type="SAM" id="MobiDB-lite"/>
    </source>
</evidence>
<evidence type="ECO:0000313" key="3">
    <source>
        <dbReference type="Proteomes" id="UP000584642"/>
    </source>
</evidence>
<name>A0ABX2TFT0_9PROT</name>
<dbReference type="RefSeq" id="WP_180284680.1">
    <property type="nucleotide sequence ID" value="NZ_JABFDB010000022.1"/>
</dbReference>
<dbReference type="Proteomes" id="UP000584642">
    <property type="component" value="Unassembled WGS sequence"/>
</dbReference>
<proteinExistence type="predicted"/>
<evidence type="ECO:0008006" key="4">
    <source>
        <dbReference type="Google" id="ProtNLM"/>
    </source>
</evidence>
<reference evidence="2 3" key="1">
    <citation type="submission" date="2020-05" db="EMBL/GenBank/DDBJ databases">
        <title>Azospirillum oleiclasticum sp. nov, a nitrogen-fixing and heavy crude oil-emulsifying bacterium isolated from the crude oil of Yumen Oilfield.</title>
        <authorList>
            <person name="Wu D."/>
            <person name="Cai M."/>
            <person name="Zhang X."/>
        </authorList>
    </citation>
    <scope>NUCLEOTIDE SEQUENCE [LARGE SCALE GENOMIC DNA]</scope>
    <source>
        <strain evidence="2 3">ROY-1-1-2</strain>
    </source>
</reference>
<accession>A0ABX2TFT0</accession>